<organism evidence="1 2">
    <name type="scientific">Ameiurus melas</name>
    <name type="common">Black bullhead</name>
    <name type="synonym">Silurus melas</name>
    <dbReference type="NCBI Taxonomy" id="219545"/>
    <lineage>
        <taxon>Eukaryota</taxon>
        <taxon>Metazoa</taxon>
        <taxon>Chordata</taxon>
        <taxon>Craniata</taxon>
        <taxon>Vertebrata</taxon>
        <taxon>Euteleostomi</taxon>
        <taxon>Actinopterygii</taxon>
        <taxon>Neopterygii</taxon>
        <taxon>Teleostei</taxon>
        <taxon>Ostariophysi</taxon>
        <taxon>Siluriformes</taxon>
        <taxon>Ictaluridae</taxon>
        <taxon>Ameiurus</taxon>
    </lineage>
</organism>
<accession>A0A7J6B8Q3</accession>
<evidence type="ECO:0000313" key="1">
    <source>
        <dbReference type="EMBL" id="KAF4091316.1"/>
    </source>
</evidence>
<dbReference type="AlphaFoldDB" id="A0A7J6B8Q3"/>
<dbReference type="Proteomes" id="UP000593565">
    <property type="component" value="Unassembled WGS sequence"/>
</dbReference>
<comment type="caution">
    <text evidence="1">The sequence shown here is derived from an EMBL/GenBank/DDBJ whole genome shotgun (WGS) entry which is preliminary data.</text>
</comment>
<reference evidence="1 2" key="1">
    <citation type="submission" date="2020-02" db="EMBL/GenBank/DDBJ databases">
        <title>A chromosome-scale genome assembly of the black bullhead catfish (Ameiurus melas).</title>
        <authorList>
            <person name="Wen M."/>
            <person name="Zham M."/>
            <person name="Cabau C."/>
            <person name="Klopp C."/>
            <person name="Donnadieu C."/>
            <person name="Roques C."/>
            <person name="Bouchez O."/>
            <person name="Lampietro C."/>
            <person name="Jouanno E."/>
            <person name="Herpin A."/>
            <person name="Louis A."/>
            <person name="Berthelot C."/>
            <person name="Parey E."/>
            <person name="Roest-Crollius H."/>
            <person name="Braasch I."/>
            <person name="Postlethwait J."/>
            <person name="Robinson-Rechavi M."/>
            <person name="Echchiki A."/>
            <person name="Begum T."/>
            <person name="Montfort J."/>
            <person name="Schartl M."/>
            <person name="Bobe J."/>
            <person name="Guiguen Y."/>
        </authorList>
    </citation>
    <scope>NUCLEOTIDE SEQUENCE [LARGE SCALE GENOMIC DNA]</scope>
    <source>
        <strain evidence="1">M_S1</strain>
        <tissue evidence="1">Blood</tissue>
    </source>
</reference>
<keyword evidence="2" id="KW-1185">Reference proteome</keyword>
<evidence type="ECO:0000313" key="2">
    <source>
        <dbReference type="Proteomes" id="UP000593565"/>
    </source>
</evidence>
<gene>
    <name evidence="1" type="ORF">AMELA_G00035480</name>
</gene>
<sequence>MQSIHKLCFAEDVVHENTLTKKRTSSLKTAKVEHLPALLAPALPPVPRKVRRLMPAQQERLESIMAHHPDINTPWVSRRVTNINAPNTRPATVLRIAPDISAFLCTDSSKEHFKKQISSKCKNK</sequence>
<dbReference type="EMBL" id="JAAGNN010000003">
    <property type="protein sequence ID" value="KAF4091316.1"/>
    <property type="molecule type" value="Genomic_DNA"/>
</dbReference>
<proteinExistence type="predicted"/>
<name>A0A7J6B8Q3_AMEME</name>
<protein>
    <submittedName>
        <fullName evidence="1">Uncharacterized protein</fullName>
    </submittedName>
</protein>